<dbReference type="GO" id="GO:0016887">
    <property type="term" value="F:ATP hydrolysis activity"/>
    <property type="evidence" value="ECO:0007669"/>
    <property type="project" value="InterPro"/>
</dbReference>
<dbReference type="GO" id="GO:0005524">
    <property type="term" value="F:ATP binding"/>
    <property type="evidence" value="ECO:0007669"/>
    <property type="project" value="InterPro"/>
</dbReference>
<dbReference type="Proteomes" id="UP000011682">
    <property type="component" value="Unassembled WGS sequence"/>
</dbReference>
<dbReference type="InterPro" id="IPR051396">
    <property type="entry name" value="Bact_Antivir_Def_Nuclease"/>
</dbReference>
<feature type="domain" description="Endonuclease GajA/Old nuclease/RecF-like AAA" evidence="1">
    <location>
        <begin position="3"/>
        <end position="52"/>
    </location>
</feature>
<evidence type="ECO:0000313" key="4">
    <source>
        <dbReference type="Proteomes" id="UP000011682"/>
    </source>
</evidence>
<dbReference type="Pfam" id="PF13175">
    <property type="entry name" value="AAA_15"/>
    <property type="match status" value="1"/>
</dbReference>
<accession>S9P9Y1</accession>
<evidence type="ECO:0000313" key="3">
    <source>
        <dbReference type="EMBL" id="EPX61195.1"/>
    </source>
</evidence>
<dbReference type="InterPro" id="IPR003959">
    <property type="entry name" value="ATPase_AAA_core"/>
</dbReference>
<dbReference type="SUPFAM" id="SSF52540">
    <property type="entry name" value="P-loop containing nucleoside triphosphate hydrolases"/>
    <property type="match status" value="1"/>
</dbReference>
<feature type="domain" description="ATPase AAA-type core" evidence="2">
    <location>
        <begin position="240"/>
        <end position="374"/>
    </location>
</feature>
<gene>
    <name evidence="3" type="ORF">D187_000978</name>
</gene>
<dbReference type="OrthoDB" id="5525775at2"/>
<dbReference type="eggNOG" id="COG1131">
    <property type="taxonomic scope" value="Bacteria"/>
</dbReference>
<reference evidence="3" key="1">
    <citation type="submission" date="2013-05" db="EMBL/GenBank/DDBJ databases">
        <title>Genome assembly of Cystobacter fuscus DSM 2262.</title>
        <authorList>
            <person name="Sharma G."/>
            <person name="Khatri I."/>
            <person name="Kaur C."/>
            <person name="Mayilraj S."/>
            <person name="Subramanian S."/>
        </authorList>
    </citation>
    <scope>NUCLEOTIDE SEQUENCE [LARGE SCALE GENOMIC DNA]</scope>
    <source>
        <strain evidence="3">DSM 2262</strain>
    </source>
</reference>
<dbReference type="InterPro" id="IPR041685">
    <property type="entry name" value="AAA_GajA/Old/RecF-like"/>
</dbReference>
<organism evidence="3 4">
    <name type="scientific">Cystobacter fuscus (strain ATCC 25194 / DSM 2262 / NBRC 100088 / M29)</name>
    <dbReference type="NCBI Taxonomy" id="1242864"/>
    <lineage>
        <taxon>Bacteria</taxon>
        <taxon>Pseudomonadati</taxon>
        <taxon>Myxococcota</taxon>
        <taxon>Myxococcia</taxon>
        <taxon>Myxococcales</taxon>
        <taxon>Cystobacterineae</taxon>
        <taxon>Archangiaceae</taxon>
        <taxon>Cystobacter</taxon>
    </lineage>
</organism>
<evidence type="ECO:0008006" key="5">
    <source>
        <dbReference type="Google" id="ProtNLM"/>
    </source>
</evidence>
<dbReference type="Pfam" id="PF13304">
    <property type="entry name" value="AAA_21"/>
    <property type="match status" value="1"/>
</dbReference>
<dbReference type="PANTHER" id="PTHR43581:SF3">
    <property type="entry name" value="AAA+ ATPASE DOMAIN-CONTAINING PROTEIN"/>
    <property type="match status" value="1"/>
</dbReference>
<keyword evidence="4" id="KW-1185">Reference proteome</keyword>
<protein>
    <recommendedName>
        <fullName evidence="5">ATPase AAA-type core domain-containing protein</fullName>
    </recommendedName>
</protein>
<dbReference type="EMBL" id="ANAH02000010">
    <property type="protein sequence ID" value="EPX61195.1"/>
    <property type="molecule type" value="Genomic_DNA"/>
</dbReference>
<comment type="caution">
    <text evidence="3">The sequence shown here is derived from an EMBL/GenBank/DDBJ whole genome shotgun (WGS) entry which is preliminary data.</text>
</comment>
<dbReference type="PANTHER" id="PTHR43581">
    <property type="entry name" value="ATP/GTP PHOSPHATASE"/>
    <property type="match status" value="1"/>
</dbReference>
<sequence>MVKLKRLKIEKYRNVKPGTELHFRDSLNVMLGRNGTGKTTLLNLIVHVLRWDFSQLQAEAASLEYDLHTAQVELAVRLRTETLREPSGDSTNAQPFSNELLALGLVQKTPRYATVLEIDIIRPGQEPWALRLDGKVLSLSNQGGKTYTITHEQSWPGQHNLLPLLGLVFSTPSLQNIQDVGRALLSANEGFSSLIQRFDESLGYFEQVIERESISVFKLQNEEGQYKASPGWPVSFAQKLEKTLESNPDVEDVAINSQDEEHEFLHRLVELLGFKSAQVRLQRTGRSPAPFARLEFGNLQFYFTRRDGSIINHSLLSYGQKRLLAFFYYLATYSTCVVADELVNGMHHEWIEACLEDLGERQAFLTSQNPLLLDYLSFESAEEVRSSFVLCRTEFHEGREQLVWENMTAEDAEGFFKAYQVAIQHVSELLRTRGLW</sequence>
<dbReference type="eggNOG" id="COG1195">
    <property type="taxonomic scope" value="Bacteria"/>
</dbReference>
<evidence type="ECO:0000259" key="2">
    <source>
        <dbReference type="Pfam" id="PF13304"/>
    </source>
</evidence>
<dbReference type="AlphaFoldDB" id="S9P9Y1"/>
<name>S9P9Y1_CYSF2</name>
<proteinExistence type="predicted"/>
<dbReference type="InterPro" id="IPR027417">
    <property type="entry name" value="P-loop_NTPase"/>
</dbReference>
<dbReference type="RefSeq" id="WP_002621999.1">
    <property type="nucleotide sequence ID" value="NZ_ANAH02000010.1"/>
</dbReference>
<dbReference type="Gene3D" id="3.40.50.300">
    <property type="entry name" value="P-loop containing nucleotide triphosphate hydrolases"/>
    <property type="match status" value="1"/>
</dbReference>
<evidence type="ECO:0000259" key="1">
    <source>
        <dbReference type="Pfam" id="PF13175"/>
    </source>
</evidence>